<gene>
    <name evidence="1" type="ORF">MENTE1834_LOCUS18100</name>
</gene>
<comment type="caution">
    <text evidence="1">The sequence shown here is derived from an EMBL/GenBank/DDBJ whole genome shotgun (WGS) entry which is preliminary data.</text>
</comment>
<keyword evidence="2" id="KW-1185">Reference proteome</keyword>
<evidence type="ECO:0000313" key="1">
    <source>
        <dbReference type="EMBL" id="CAK5068529.1"/>
    </source>
</evidence>
<dbReference type="EMBL" id="CAVMJV010000021">
    <property type="protein sequence ID" value="CAK5068529.1"/>
    <property type="molecule type" value="Genomic_DNA"/>
</dbReference>
<reference evidence="1" key="1">
    <citation type="submission" date="2023-11" db="EMBL/GenBank/DDBJ databases">
        <authorList>
            <person name="Poullet M."/>
        </authorList>
    </citation>
    <scope>NUCLEOTIDE SEQUENCE</scope>
    <source>
        <strain evidence="1">E1834</strain>
    </source>
</reference>
<proteinExistence type="predicted"/>
<dbReference type="Proteomes" id="UP001497535">
    <property type="component" value="Unassembled WGS sequence"/>
</dbReference>
<sequence>MNKIYKKLKHFGVFIGDLQHKWLGAAAPLLLPPAVVLEDNERVVTRLMGLGVFSIPTLTVIF</sequence>
<evidence type="ECO:0000313" key="2">
    <source>
        <dbReference type="Proteomes" id="UP001497535"/>
    </source>
</evidence>
<accession>A0ACB0YYZ5</accession>
<organism evidence="1 2">
    <name type="scientific">Meloidogyne enterolobii</name>
    <name type="common">Root-knot nematode worm</name>
    <name type="synonym">Meloidogyne mayaguensis</name>
    <dbReference type="NCBI Taxonomy" id="390850"/>
    <lineage>
        <taxon>Eukaryota</taxon>
        <taxon>Metazoa</taxon>
        <taxon>Ecdysozoa</taxon>
        <taxon>Nematoda</taxon>
        <taxon>Chromadorea</taxon>
        <taxon>Rhabditida</taxon>
        <taxon>Tylenchina</taxon>
        <taxon>Tylenchomorpha</taxon>
        <taxon>Tylenchoidea</taxon>
        <taxon>Meloidogynidae</taxon>
        <taxon>Meloidogyninae</taxon>
        <taxon>Meloidogyne</taxon>
    </lineage>
</organism>
<name>A0ACB0YYZ5_MELEN</name>
<protein>
    <submittedName>
        <fullName evidence="1">Uncharacterized protein</fullName>
    </submittedName>
</protein>